<dbReference type="OrthoDB" id="344345at2759"/>
<evidence type="ECO:0000256" key="2">
    <source>
        <dbReference type="ARBA" id="ARBA00004567"/>
    </source>
</evidence>
<dbReference type="InterPro" id="IPR026010">
    <property type="entry name" value="NSP1/NUP62"/>
</dbReference>
<feature type="compositionally biased region" description="Polar residues" evidence="14">
    <location>
        <begin position="405"/>
        <end position="417"/>
    </location>
</feature>
<feature type="compositionally biased region" description="Polar residues" evidence="14">
    <location>
        <begin position="319"/>
        <end position="344"/>
    </location>
</feature>
<dbReference type="PANTHER" id="PTHR12084">
    <property type="entry name" value="NUCLEAR PORE GLYCOPROTEIN P62-RELATED"/>
    <property type="match status" value="1"/>
</dbReference>
<dbReference type="FunFam" id="1.20.5.170:FF:000040">
    <property type="entry name" value="Nuclear pore glycoprotein p62"/>
    <property type="match status" value="1"/>
</dbReference>
<evidence type="ECO:0000313" key="16">
    <source>
        <dbReference type="EMBL" id="TGJ88047.1"/>
    </source>
</evidence>
<evidence type="ECO:0000313" key="17">
    <source>
        <dbReference type="Proteomes" id="UP000297716"/>
    </source>
</evidence>
<evidence type="ECO:0000256" key="11">
    <source>
        <dbReference type="ARBA" id="ARBA00068864"/>
    </source>
</evidence>
<dbReference type="GO" id="GO:0006405">
    <property type="term" value="P:RNA export from nucleus"/>
    <property type="evidence" value="ECO:0007669"/>
    <property type="project" value="TreeGrafter"/>
</dbReference>
<reference evidence="16 17" key="1">
    <citation type="submission" date="2019-03" db="EMBL/GenBank/DDBJ databases">
        <title>Draft genome sequence of Xylaria hypoxylon DSM 108379, a ubiquitous saprotrophic-parasitic fungi on hardwood.</title>
        <authorList>
            <person name="Buettner E."/>
            <person name="Leonhardt S."/>
            <person name="Gebauer A.M."/>
            <person name="Liers C."/>
            <person name="Hofrichter M."/>
            <person name="Kellner H."/>
        </authorList>
    </citation>
    <scope>NUCLEOTIDE SEQUENCE [LARGE SCALE GENOMIC DNA]</scope>
    <source>
        <strain evidence="16 17">DSM 108379</strain>
    </source>
</reference>
<dbReference type="Proteomes" id="UP000297716">
    <property type="component" value="Unassembled WGS sequence"/>
</dbReference>
<protein>
    <recommendedName>
        <fullName evidence="11">Nucleoporin NSP1</fullName>
    </recommendedName>
    <alternativeName>
        <fullName evidence="12">Nuclear pore protein NSP1</fullName>
    </alternativeName>
    <alternativeName>
        <fullName evidence="13">Nucleoskeletal-like protein</fullName>
    </alternativeName>
</protein>
<keyword evidence="17" id="KW-1185">Reference proteome</keyword>
<feature type="compositionally biased region" description="Polar residues" evidence="14">
    <location>
        <begin position="196"/>
        <end position="218"/>
    </location>
</feature>
<evidence type="ECO:0000256" key="6">
    <source>
        <dbReference type="ARBA" id="ARBA00022816"/>
    </source>
</evidence>
<feature type="region of interest" description="Disordered" evidence="14">
    <location>
        <begin position="1"/>
        <end position="514"/>
    </location>
</feature>
<comment type="similarity">
    <text evidence="4">Belongs to the nucleoporin NSP1/NUP62 family.</text>
</comment>
<comment type="caution">
    <text evidence="16">The sequence shown here is derived from an EMBL/GenBank/DDBJ whole genome shotgun (WGS) entry which is preliminary data.</text>
</comment>
<dbReference type="GO" id="GO:0044613">
    <property type="term" value="C:nuclear pore central transport channel"/>
    <property type="evidence" value="ECO:0007669"/>
    <property type="project" value="TreeGrafter"/>
</dbReference>
<keyword evidence="10" id="KW-0539">Nucleus</keyword>
<dbReference type="GO" id="GO:0051028">
    <property type="term" value="P:mRNA transport"/>
    <property type="evidence" value="ECO:0007669"/>
    <property type="project" value="UniProtKB-KW"/>
</dbReference>
<keyword evidence="9" id="KW-0906">Nuclear pore complex</keyword>
<dbReference type="GO" id="GO:0031965">
    <property type="term" value="C:nuclear membrane"/>
    <property type="evidence" value="ECO:0007669"/>
    <property type="project" value="UniProtKB-SubCell"/>
</dbReference>
<keyword evidence="6" id="KW-0509">mRNA transport</keyword>
<name>A0A4Z0YVN8_9PEZI</name>
<dbReference type="AlphaFoldDB" id="A0A4Z0YVN8"/>
<feature type="compositionally biased region" description="Polar residues" evidence="14">
    <location>
        <begin position="272"/>
        <end position="307"/>
    </location>
</feature>
<dbReference type="InterPro" id="IPR025574">
    <property type="entry name" value="Nucleoporin_FG_rpt"/>
</dbReference>
<dbReference type="GO" id="GO:0005543">
    <property type="term" value="F:phospholipid binding"/>
    <property type="evidence" value="ECO:0007669"/>
    <property type="project" value="TreeGrafter"/>
</dbReference>
<keyword evidence="5" id="KW-0813">Transport</keyword>
<evidence type="ECO:0000256" key="5">
    <source>
        <dbReference type="ARBA" id="ARBA00022448"/>
    </source>
</evidence>
<sequence>MASPFSFGAPSSSGQPNNNATTSNAPSSGGLFGSSTTPTPSSGGLFGGQSKPTTFAFGNVGSGGNSGTTASSGTSSGSMFGNVGPKPGEQKPLFGATSSAAPGSSTPSLTGGAGGIFGASSQTPSSTSMFGSTPAAASTGTSTGLFGNSSSTPNAITTSTTPTTTAPAGGLFAQANTAANQGTSANKPGGMFGAGSATTGNSLFGGTSSNTTSANQVTPAKPMFLNSTTPAGAPPSNTSKPSGGGGFFGNTATQSGSSLFPSALQGEKRESQPTSLFASQPNSQSKLATTQPTASPFPGTSQPQKAGTSLFGATKPAEPSSTLGTKPTAVENTGTMSSTNSLSLFGQPAPSKPAETASSTKPASLFGNATTSTAAGGSPFLSSTNATQTPNTSTPAPSATQTNSLFGNANKPTTGTTIAEPPKPQLFGKPPSSATSEAPKPSNLLGATSLSTATPSTTTTPATNTTAPATTTAPSVGSLLGNVAKATPSVESTVPKPATSQTASLGASTSGPTSAMARLKNRTMDEILNRWATDLSKYQKEYKEQASQVAAWDRLLVENGDKIQKLYLNTFEAEKASREVERHLVAVESQQEELESWLDKYESEVDTLFSKQVGPGEQLAGPDQERERTYKLAEKITERLDEMGRDLTTMIKEINDISGTVSKGSKPDDPLSQIVRVLNGHLTQLQWIDTNAAALQAKVVAAQKTSSQIGNQYGGPEQDNVDSFYRSYMGRR</sequence>
<feature type="compositionally biased region" description="Polar residues" evidence="14">
    <location>
        <begin position="174"/>
        <end position="186"/>
    </location>
</feature>
<feature type="compositionally biased region" description="Low complexity" evidence="14">
    <location>
        <begin position="131"/>
        <end position="168"/>
    </location>
</feature>
<dbReference type="GO" id="GO:0006606">
    <property type="term" value="P:protein import into nucleus"/>
    <property type="evidence" value="ECO:0007669"/>
    <property type="project" value="TreeGrafter"/>
</dbReference>
<evidence type="ECO:0000256" key="7">
    <source>
        <dbReference type="ARBA" id="ARBA00022927"/>
    </source>
</evidence>
<evidence type="ECO:0000256" key="12">
    <source>
        <dbReference type="ARBA" id="ARBA00078941"/>
    </source>
</evidence>
<feature type="compositionally biased region" description="Polar residues" evidence="14">
    <location>
        <begin position="356"/>
        <end position="375"/>
    </location>
</feature>
<feature type="domain" description="Nucleoporin NSP1-like C-terminal" evidence="15">
    <location>
        <begin position="512"/>
        <end position="614"/>
    </location>
</feature>
<dbReference type="Pfam" id="PF13634">
    <property type="entry name" value="Nucleoporin_FG"/>
    <property type="match status" value="4"/>
</dbReference>
<dbReference type="Pfam" id="PF05064">
    <property type="entry name" value="Nsp1_C"/>
    <property type="match status" value="1"/>
</dbReference>
<feature type="compositionally biased region" description="Polar residues" evidence="14">
    <location>
        <begin position="225"/>
        <end position="241"/>
    </location>
</feature>
<evidence type="ECO:0000256" key="8">
    <source>
        <dbReference type="ARBA" id="ARBA00023010"/>
    </source>
</evidence>
<keyword evidence="8" id="KW-0811">Translocation</keyword>
<keyword evidence="7" id="KW-0653">Protein transport</keyword>
<feature type="compositionally biased region" description="Polar residues" evidence="14">
    <location>
        <begin position="498"/>
        <end position="513"/>
    </location>
</feature>
<feature type="compositionally biased region" description="Low complexity" evidence="14">
    <location>
        <begin position="1"/>
        <end position="43"/>
    </location>
</feature>
<feature type="compositionally biased region" description="Low complexity" evidence="14">
    <location>
        <begin position="382"/>
        <end position="404"/>
    </location>
</feature>
<dbReference type="Gene3D" id="1.20.5.170">
    <property type="match status" value="1"/>
</dbReference>
<evidence type="ECO:0000256" key="10">
    <source>
        <dbReference type="ARBA" id="ARBA00023242"/>
    </source>
</evidence>
<proteinExistence type="inferred from homology"/>
<feature type="compositionally biased region" description="Low complexity" evidence="14">
    <location>
        <begin position="447"/>
        <end position="475"/>
    </location>
</feature>
<dbReference type="InterPro" id="IPR007758">
    <property type="entry name" value="Nucleoporin_NSP1_C"/>
</dbReference>
<dbReference type="EMBL" id="SKBN01000007">
    <property type="protein sequence ID" value="TGJ88047.1"/>
    <property type="molecule type" value="Genomic_DNA"/>
</dbReference>
<feature type="compositionally biased region" description="Low complexity" evidence="14">
    <location>
        <begin position="67"/>
        <end position="82"/>
    </location>
</feature>
<evidence type="ECO:0000256" key="3">
    <source>
        <dbReference type="ARBA" id="ARBA00004620"/>
    </source>
</evidence>
<evidence type="ECO:0000256" key="4">
    <source>
        <dbReference type="ARBA" id="ARBA00005911"/>
    </source>
</evidence>
<dbReference type="GO" id="GO:0017056">
    <property type="term" value="F:structural constituent of nuclear pore"/>
    <property type="evidence" value="ECO:0007669"/>
    <property type="project" value="InterPro"/>
</dbReference>
<evidence type="ECO:0000256" key="1">
    <source>
        <dbReference type="ARBA" id="ARBA00004335"/>
    </source>
</evidence>
<accession>A0A4Z0YVN8</accession>
<organism evidence="16 17">
    <name type="scientific">Xylaria hypoxylon</name>
    <dbReference type="NCBI Taxonomy" id="37992"/>
    <lineage>
        <taxon>Eukaryota</taxon>
        <taxon>Fungi</taxon>
        <taxon>Dikarya</taxon>
        <taxon>Ascomycota</taxon>
        <taxon>Pezizomycotina</taxon>
        <taxon>Sordariomycetes</taxon>
        <taxon>Xylariomycetidae</taxon>
        <taxon>Xylariales</taxon>
        <taxon>Xylariaceae</taxon>
        <taxon>Xylaria</taxon>
    </lineage>
</organism>
<evidence type="ECO:0000256" key="14">
    <source>
        <dbReference type="SAM" id="MobiDB-lite"/>
    </source>
</evidence>
<feature type="compositionally biased region" description="Polar residues" evidence="14">
    <location>
        <begin position="250"/>
        <end position="260"/>
    </location>
</feature>
<evidence type="ECO:0000259" key="15">
    <source>
        <dbReference type="Pfam" id="PF05064"/>
    </source>
</evidence>
<evidence type="ECO:0000256" key="9">
    <source>
        <dbReference type="ARBA" id="ARBA00023132"/>
    </source>
</evidence>
<feature type="compositionally biased region" description="Low complexity" evidence="14">
    <location>
        <begin position="95"/>
        <end position="108"/>
    </location>
</feature>
<dbReference type="PANTHER" id="PTHR12084:SF0">
    <property type="entry name" value="NUCLEAR PORE GLYCOPROTEIN P62"/>
    <property type="match status" value="1"/>
</dbReference>
<dbReference type="STRING" id="37992.A0A4Z0YVN8"/>
<comment type="subcellular location">
    <subcellularLocation>
        <location evidence="1">Nucleus membrane</location>
        <topology evidence="1">Peripheral membrane protein</topology>
        <orientation evidence="1">Cytoplasmic side</orientation>
    </subcellularLocation>
    <subcellularLocation>
        <location evidence="3">Nucleus membrane</location>
        <topology evidence="3">Peripheral membrane protein</topology>
        <orientation evidence="3">Nucleoplasmic side</orientation>
    </subcellularLocation>
    <subcellularLocation>
        <location evidence="2">Nucleus</location>
        <location evidence="2">Nuclear pore complex</location>
    </subcellularLocation>
</comment>
<feature type="compositionally biased region" description="Polar residues" evidence="14">
    <location>
        <begin position="119"/>
        <end position="130"/>
    </location>
</feature>
<evidence type="ECO:0000256" key="13">
    <source>
        <dbReference type="ARBA" id="ARBA00081079"/>
    </source>
</evidence>
<gene>
    <name evidence="16" type="ORF">E0Z10_g746</name>
</gene>